<proteinExistence type="predicted"/>
<dbReference type="InterPro" id="IPR036291">
    <property type="entry name" value="NAD(P)-bd_dom_sf"/>
</dbReference>
<accession>A0A212LJA3</accession>
<evidence type="ECO:0000313" key="1">
    <source>
        <dbReference type="EMBL" id="SCM77567.1"/>
    </source>
</evidence>
<gene>
    <name evidence="1" type="ORF">KL86PLE_41372</name>
</gene>
<dbReference type="AlphaFoldDB" id="A0A212LJA3"/>
<sequence length="75" mass="7969">MSFAFYDKGKSAMNVTYDFSGYIVRFTGAASGIGLGVAQGGSAEFVHLDVASQREMDDIVTNLLPRPALDHGAPE</sequence>
<reference evidence="1" key="1">
    <citation type="submission" date="2016-08" db="EMBL/GenBank/DDBJ databases">
        <authorList>
            <person name="Seilhamer J.J."/>
        </authorList>
    </citation>
    <scope>NUCLEOTIDE SEQUENCE</scope>
    <source>
        <strain evidence="1">86</strain>
    </source>
</reference>
<organism evidence="1">
    <name type="scientific">uncultured Pleomorphomonas sp</name>
    <dbReference type="NCBI Taxonomy" id="442121"/>
    <lineage>
        <taxon>Bacteria</taxon>
        <taxon>Pseudomonadati</taxon>
        <taxon>Pseudomonadota</taxon>
        <taxon>Alphaproteobacteria</taxon>
        <taxon>Hyphomicrobiales</taxon>
        <taxon>Pleomorphomonadaceae</taxon>
        <taxon>Pleomorphomonas</taxon>
        <taxon>environmental samples</taxon>
    </lineage>
</organism>
<protein>
    <submittedName>
        <fullName evidence="1">Uncharacterized protein</fullName>
    </submittedName>
</protein>
<dbReference type="SUPFAM" id="SSF51735">
    <property type="entry name" value="NAD(P)-binding Rossmann-fold domains"/>
    <property type="match status" value="1"/>
</dbReference>
<name>A0A212LJA3_9HYPH</name>
<dbReference type="EMBL" id="FMJD01000008">
    <property type="protein sequence ID" value="SCM77567.1"/>
    <property type="molecule type" value="Genomic_DNA"/>
</dbReference>